<proteinExistence type="predicted"/>
<dbReference type="SUPFAM" id="SSF56784">
    <property type="entry name" value="HAD-like"/>
    <property type="match status" value="1"/>
</dbReference>
<dbReference type="PANTHER" id="PTHR23081:SF36">
    <property type="entry name" value="RNA POLYMERASE II SUBUNIT A C-TERMINAL DOMAIN PHOSPHATASE"/>
    <property type="match status" value="1"/>
</dbReference>
<evidence type="ECO:0000256" key="8">
    <source>
        <dbReference type="SAM" id="MobiDB-lite"/>
    </source>
</evidence>
<sequence length="905" mass="105202">MNETCPHTLLFNGLCAMCGADVKETTKLYNICHYSDDLKATKRFCKEVSLSQKEKLDSESKLVLLIDLDQTVLHASCLREIQTFLDNCVFEEIDIDSPNYEANKKTLRDRNEKGEDFKNNCGKSIDNLNLNGSLCDVDSKLEISEFKEESNKILENCDEFKETEKFEDKEKLISENSQKIDDFEEKTMEDKKSENENATYLENSICSSSDKFTKNDIVTDKNENKTKIYTFMLNKHKYYIALRPFLEKLLSLDEKYEMHIYTMGNNQYAQKVKKIIDPTGTIFGNRIITRDENNQELFKSLDRFSTNHDNIVVIDDRIDVWNFSVNVVGVRPFWFFRDGDINDPSVLRIKSQNKNEETNENNFHSSINKCTKENNNFESIKDVSKDPSLNNRNKKDVQSIPKDTEEKNNNKYEDDICATKNQKNSHFAFKNNEIADDIILNNQITRSLTNDEQKSMENLYSDSVDTNIEDIKLKSDSKISSNENIIIPGLETIDTSQENFTLDSIVNIIHNPESQKIVLKNEKIENDVNDSLINESVNFYKNNDQYAEKTGKDCISIIKNTYNNDSAKKEDKTTNITTFYKSTSNLDTKNLNLYKKIFYTYNDTELVKITKILDKIHTEYFKEQITVPNILKKIRNNILKNLVFYTPKCRLRKNIKKMVKMLGGRIFKKKQYFEDVSCDKIEEVIDDPVYNNSILDSNYIGSKDELNNLHANDSIDFTVREQIEFDPNARFGTTNGYHLDDDTCSDDSETDSLPFEHSLEQNNNPVKEDDQGNAHKSGPYSPINSKNNNDADSKKEKNISDIDKTEIDINNGKTNQNDQINDDSSSNSADYKNLYDKYLKKHRRNCKNLKINFIIVTDKHSIDKNHIKRAKKHNALFVNYLWIIECYYELEYIDPSDHVVHFHDL</sequence>
<dbReference type="OrthoDB" id="10249888at2759"/>
<feature type="domain" description="FCP1 homology" evidence="9">
    <location>
        <begin position="57"/>
        <end position="353"/>
    </location>
</feature>
<dbReference type="PROSITE" id="PS50969">
    <property type="entry name" value="FCP1"/>
    <property type="match status" value="1"/>
</dbReference>
<evidence type="ECO:0000256" key="6">
    <source>
        <dbReference type="ARBA" id="ARBA00048336"/>
    </source>
</evidence>
<name>J8ZSE4_EDHAE</name>
<keyword evidence="3" id="KW-0378">Hydrolase</keyword>
<feature type="coiled-coil region" evidence="7">
    <location>
        <begin position="143"/>
        <end position="186"/>
    </location>
</feature>
<dbReference type="InParanoid" id="J8ZSE4"/>
<organism evidence="10 11">
    <name type="scientific">Edhazardia aedis (strain USNM 41457)</name>
    <name type="common">Microsporidian parasite</name>
    <dbReference type="NCBI Taxonomy" id="1003232"/>
    <lineage>
        <taxon>Eukaryota</taxon>
        <taxon>Fungi</taxon>
        <taxon>Fungi incertae sedis</taxon>
        <taxon>Microsporidia</taxon>
        <taxon>Edhazardia</taxon>
    </lineage>
</organism>
<dbReference type="VEuPathDB" id="MicrosporidiaDB:EDEG_03036"/>
<evidence type="ECO:0000256" key="3">
    <source>
        <dbReference type="ARBA" id="ARBA00022801"/>
    </source>
</evidence>
<keyword evidence="4" id="KW-0539">Nucleus</keyword>
<dbReference type="STRING" id="1003232.J8ZSE4"/>
<dbReference type="Proteomes" id="UP000003163">
    <property type="component" value="Unassembled WGS sequence"/>
</dbReference>
<accession>J8ZSE4</accession>
<dbReference type="Pfam" id="PF03031">
    <property type="entry name" value="NIF"/>
    <property type="match status" value="1"/>
</dbReference>
<feature type="compositionally biased region" description="Low complexity" evidence="8">
    <location>
        <begin position="815"/>
        <end position="827"/>
    </location>
</feature>
<dbReference type="AlphaFoldDB" id="J8ZSE4"/>
<keyword evidence="7" id="KW-0175">Coiled coil</keyword>
<comment type="caution">
    <text evidence="10">The sequence shown here is derived from an EMBL/GenBank/DDBJ whole genome shotgun (WGS) entry which is preliminary data.</text>
</comment>
<dbReference type="SMART" id="SM00577">
    <property type="entry name" value="CPDc"/>
    <property type="match status" value="1"/>
</dbReference>
<reference evidence="10 11" key="1">
    <citation type="submission" date="2011-08" db="EMBL/GenBank/DDBJ databases">
        <authorList>
            <person name="Liu Z.J."/>
            <person name="Shi F.L."/>
            <person name="Lu J.Q."/>
            <person name="Li M."/>
            <person name="Wang Z.L."/>
        </authorList>
    </citation>
    <scope>NUCLEOTIDE SEQUENCE [LARGE SCALE GENOMIC DNA]</scope>
    <source>
        <strain evidence="10 11">USNM 41457</strain>
    </source>
</reference>
<comment type="subcellular location">
    <subcellularLocation>
        <location evidence="1">Nucleus</location>
    </subcellularLocation>
</comment>
<dbReference type="GO" id="GO:0005634">
    <property type="term" value="C:nucleus"/>
    <property type="evidence" value="ECO:0007669"/>
    <property type="project" value="UniProtKB-SubCell"/>
</dbReference>
<evidence type="ECO:0000256" key="4">
    <source>
        <dbReference type="ARBA" id="ARBA00023242"/>
    </source>
</evidence>
<evidence type="ECO:0000256" key="7">
    <source>
        <dbReference type="SAM" id="Coils"/>
    </source>
</evidence>
<dbReference type="GO" id="GO:0008420">
    <property type="term" value="F:RNA polymerase II CTD heptapeptide repeat phosphatase activity"/>
    <property type="evidence" value="ECO:0007669"/>
    <property type="project" value="InterPro"/>
</dbReference>
<dbReference type="Gene3D" id="3.40.50.1000">
    <property type="entry name" value="HAD superfamily/HAD-like"/>
    <property type="match status" value="1"/>
</dbReference>
<feature type="region of interest" description="Disordered" evidence="8">
    <location>
        <begin position="730"/>
        <end position="827"/>
    </location>
</feature>
<feature type="compositionally biased region" description="Basic and acidic residues" evidence="8">
    <location>
        <begin position="789"/>
        <end position="807"/>
    </location>
</feature>
<dbReference type="EMBL" id="AFBI03000065">
    <property type="protein sequence ID" value="EJW02558.1"/>
    <property type="molecule type" value="Genomic_DNA"/>
</dbReference>
<evidence type="ECO:0000256" key="5">
    <source>
        <dbReference type="ARBA" id="ARBA00047761"/>
    </source>
</evidence>
<dbReference type="InterPro" id="IPR039189">
    <property type="entry name" value="Fcp1"/>
</dbReference>
<protein>
    <recommendedName>
        <fullName evidence="2">protein-serine/threonine phosphatase</fullName>
        <ecNumber evidence="2">3.1.3.16</ecNumber>
    </recommendedName>
</protein>
<reference evidence="11" key="2">
    <citation type="submission" date="2015-07" db="EMBL/GenBank/DDBJ databases">
        <title>Contrasting host-pathogen interactions and genome evolution in two generalist and specialist microsporidian pathogens of mosquitoes.</title>
        <authorList>
            <consortium name="The Broad Institute Genomics Platform"/>
            <consortium name="The Broad Institute Genome Sequencing Center for Infectious Disease"/>
            <person name="Cuomo C.A."/>
            <person name="Sanscrainte N.D."/>
            <person name="Goldberg J.M."/>
            <person name="Heiman D."/>
            <person name="Young S."/>
            <person name="Zeng Q."/>
            <person name="Becnel J.J."/>
            <person name="Birren B.W."/>
        </authorList>
    </citation>
    <scope>NUCLEOTIDE SEQUENCE [LARGE SCALE GENOMIC DNA]</scope>
    <source>
        <strain evidence="11">USNM 41457</strain>
    </source>
</reference>
<evidence type="ECO:0000259" key="9">
    <source>
        <dbReference type="PROSITE" id="PS50969"/>
    </source>
</evidence>
<evidence type="ECO:0000256" key="2">
    <source>
        <dbReference type="ARBA" id="ARBA00013081"/>
    </source>
</evidence>
<evidence type="ECO:0000313" key="10">
    <source>
        <dbReference type="EMBL" id="EJW02558.1"/>
    </source>
</evidence>
<dbReference type="PANTHER" id="PTHR23081">
    <property type="entry name" value="RNA POLYMERASE II CTD PHOSPHATASE"/>
    <property type="match status" value="1"/>
</dbReference>
<feature type="compositionally biased region" description="Basic and acidic residues" evidence="8">
    <location>
        <begin position="393"/>
        <end position="408"/>
    </location>
</feature>
<keyword evidence="11" id="KW-1185">Reference proteome</keyword>
<dbReference type="InterPro" id="IPR023214">
    <property type="entry name" value="HAD_sf"/>
</dbReference>
<dbReference type="InterPro" id="IPR004274">
    <property type="entry name" value="FCP1_dom"/>
</dbReference>
<feature type="region of interest" description="Disordered" evidence="8">
    <location>
        <begin position="381"/>
        <end position="408"/>
    </location>
</feature>
<comment type="catalytic activity">
    <reaction evidence="5">
        <text>O-phospho-L-seryl-[protein] + H2O = L-seryl-[protein] + phosphate</text>
        <dbReference type="Rhea" id="RHEA:20629"/>
        <dbReference type="Rhea" id="RHEA-COMP:9863"/>
        <dbReference type="Rhea" id="RHEA-COMP:11604"/>
        <dbReference type="ChEBI" id="CHEBI:15377"/>
        <dbReference type="ChEBI" id="CHEBI:29999"/>
        <dbReference type="ChEBI" id="CHEBI:43474"/>
        <dbReference type="ChEBI" id="CHEBI:83421"/>
        <dbReference type="EC" id="3.1.3.16"/>
    </reaction>
</comment>
<dbReference type="HOGENOM" id="CLU_320549_0_0_1"/>
<comment type="catalytic activity">
    <reaction evidence="6">
        <text>O-phospho-L-threonyl-[protein] + H2O = L-threonyl-[protein] + phosphate</text>
        <dbReference type="Rhea" id="RHEA:47004"/>
        <dbReference type="Rhea" id="RHEA-COMP:11060"/>
        <dbReference type="Rhea" id="RHEA-COMP:11605"/>
        <dbReference type="ChEBI" id="CHEBI:15377"/>
        <dbReference type="ChEBI" id="CHEBI:30013"/>
        <dbReference type="ChEBI" id="CHEBI:43474"/>
        <dbReference type="ChEBI" id="CHEBI:61977"/>
        <dbReference type="EC" id="3.1.3.16"/>
    </reaction>
</comment>
<dbReference type="InterPro" id="IPR036412">
    <property type="entry name" value="HAD-like_sf"/>
</dbReference>
<gene>
    <name evidence="10" type="ORF">EDEG_03036</name>
</gene>
<dbReference type="EC" id="3.1.3.16" evidence="2"/>
<evidence type="ECO:0000313" key="11">
    <source>
        <dbReference type="Proteomes" id="UP000003163"/>
    </source>
</evidence>
<evidence type="ECO:0000256" key="1">
    <source>
        <dbReference type="ARBA" id="ARBA00004123"/>
    </source>
</evidence>